<dbReference type="AlphaFoldDB" id="A0A7K3WTD3"/>
<dbReference type="Proteomes" id="UP000486602">
    <property type="component" value="Unassembled WGS sequence"/>
</dbReference>
<keyword evidence="2" id="KW-1185">Reference proteome</keyword>
<proteinExistence type="predicted"/>
<organism evidence="1 2">
    <name type="scientific">Cryomorpha ignava</name>
    <dbReference type="NCBI Taxonomy" id="101383"/>
    <lineage>
        <taxon>Bacteria</taxon>
        <taxon>Pseudomonadati</taxon>
        <taxon>Bacteroidota</taxon>
        <taxon>Flavobacteriia</taxon>
        <taxon>Flavobacteriales</taxon>
        <taxon>Cryomorphaceae</taxon>
        <taxon>Cryomorpha</taxon>
    </lineage>
</organism>
<evidence type="ECO:0008006" key="3">
    <source>
        <dbReference type="Google" id="ProtNLM"/>
    </source>
</evidence>
<gene>
    <name evidence="1" type="ORF">G3O08_14995</name>
</gene>
<dbReference type="EMBL" id="JAAGVY010000033">
    <property type="protein sequence ID" value="NEN24808.1"/>
    <property type="molecule type" value="Genomic_DNA"/>
</dbReference>
<evidence type="ECO:0000313" key="1">
    <source>
        <dbReference type="EMBL" id="NEN24808.1"/>
    </source>
</evidence>
<evidence type="ECO:0000313" key="2">
    <source>
        <dbReference type="Proteomes" id="UP000486602"/>
    </source>
</evidence>
<reference evidence="1 2" key="1">
    <citation type="submission" date="2020-02" db="EMBL/GenBank/DDBJ databases">
        <title>Out from the shadows clarifying the taxonomy of the family Cryomorphaceae and related taxa by utilizing the GTDB taxonomic framework.</title>
        <authorList>
            <person name="Bowman J.P."/>
        </authorList>
    </citation>
    <scope>NUCLEOTIDE SEQUENCE [LARGE SCALE GENOMIC DNA]</scope>
    <source>
        <strain evidence="1 2">QSSC 1-22</strain>
    </source>
</reference>
<sequence length="78" mass="9008">MDLSSQIKNSLIARIKNSNDIDFLKALQTIFETSEQGLYELSPEQEEAIAESRKQIENGEFEENDTVISEMREWLKGK</sequence>
<accession>A0A7K3WTD3</accession>
<protein>
    <recommendedName>
        <fullName evidence="3">Addiction module protein</fullName>
    </recommendedName>
</protein>
<comment type="caution">
    <text evidence="1">The sequence shown here is derived from an EMBL/GenBank/DDBJ whole genome shotgun (WGS) entry which is preliminary data.</text>
</comment>
<name>A0A7K3WTD3_9FLAO</name>